<name>A0ABD2ZEQ8_9GENT</name>
<protein>
    <submittedName>
        <fullName evidence="1">Uncharacterized protein</fullName>
    </submittedName>
</protein>
<comment type="caution">
    <text evidence="1">The sequence shown here is derived from an EMBL/GenBank/DDBJ whole genome shotgun (WGS) entry which is preliminary data.</text>
</comment>
<accession>A0ABD2ZEQ8</accession>
<dbReference type="AlphaFoldDB" id="A0ABD2ZEQ8"/>
<dbReference type="EMBL" id="JBJUIK010000010">
    <property type="protein sequence ID" value="KAL3516587.1"/>
    <property type="molecule type" value="Genomic_DNA"/>
</dbReference>
<organism evidence="1 2">
    <name type="scientific">Cinchona calisaya</name>
    <dbReference type="NCBI Taxonomy" id="153742"/>
    <lineage>
        <taxon>Eukaryota</taxon>
        <taxon>Viridiplantae</taxon>
        <taxon>Streptophyta</taxon>
        <taxon>Embryophyta</taxon>
        <taxon>Tracheophyta</taxon>
        <taxon>Spermatophyta</taxon>
        <taxon>Magnoliopsida</taxon>
        <taxon>eudicotyledons</taxon>
        <taxon>Gunneridae</taxon>
        <taxon>Pentapetalae</taxon>
        <taxon>asterids</taxon>
        <taxon>lamiids</taxon>
        <taxon>Gentianales</taxon>
        <taxon>Rubiaceae</taxon>
        <taxon>Cinchonoideae</taxon>
        <taxon>Cinchoneae</taxon>
        <taxon>Cinchona</taxon>
    </lineage>
</organism>
<evidence type="ECO:0000313" key="2">
    <source>
        <dbReference type="Proteomes" id="UP001630127"/>
    </source>
</evidence>
<dbReference type="Proteomes" id="UP001630127">
    <property type="component" value="Unassembled WGS sequence"/>
</dbReference>
<evidence type="ECO:0000313" key="1">
    <source>
        <dbReference type="EMBL" id="KAL3516587.1"/>
    </source>
</evidence>
<keyword evidence="2" id="KW-1185">Reference proteome</keyword>
<reference evidence="1 2" key="1">
    <citation type="submission" date="2024-11" db="EMBL/GenBank/DDBJ databases">
        <title>A near-complete genome assembly of Cinchona calisaya.</title>
        <authorList>
            <person name="Lian D.C."/>
            <person name="Zhao X.W."/>
            <person name="Wei L."/>
        </authorList>
    </citation>
    <scope>NUCLEOTIDE SEQUENCE [LARGE SCALE GENOMIC DNA]</scope>
    <source>
        <tissue evidence="1">Nenye</tissue>
    </source>
</reference>
<sequence>MNLQGPLRKDKQLVSIVEVAPVSSLVLESLWWLQPYASSKSFLLSVLMIDALMVEGSRPGKACICIELDLTKPRSGYVYVGYLESTCMIKNPKLKNPSHDDNGDAAIVMIMVMRQLF</sequence>
<proteinExistence type="predicted"/>
<gene>
    <name evidence="1" type="ORF">ACH5RR_023489</name>
</gene>